<dbReference type="GO" id="GO:0050660">
    <property type="term" value="F:flavin adenine dinucleotide binding"/>
    <property type="evidence" value="ECO:0007669"/>
    <property type="project" value="InterPro"/>
</dbReference>
<feature type="domain" description="Glucose-methanol-choline oxidoreductase N-terminal" evidence="8">
    <location>
        <begin position="257"/>
        <end position="271"/>
    </location>
</feature>
<protein>
    <recommendedName>
        <fullName evidence="7 8">Glucose-methanol-choline oxidoreductase N-terminal domain-containing protein</fullName>
    </recommendedName>
</protein>
<dbReference type="Gene3D" id="3.50.50.60">
    <property type="entry name" value="FAD/NAD(P)-binding domain"/>
    <property type="match status" value="1"/>
</dbReference>
<evidence type="ECO:0000256" key="5">
    <source>
        <dbReference type="PIRSR" id="PIRSR000137-2"/>
    </source>
</evidence>
<feature type="binding site" evidence="5">
    <location>
        <position position="222"/>
    </location>
    <ligand>
        <name>FAD</name>
        <dbReference type="ChEBI" id="CHEBI:57692"/>
    </ligand>
</feature>
<dbReference type="STRING" id="1348853.LK12_18135"/>
<sequence length="536" mass="56578">MTETTASFDYIVVGSGSAGAVVAARLSEDPRRRVLLLEVGPDNRSTWSKVPLGFGKILRDPRYVWTGMSEPEAALGGRRLSVMRGNIVGGSSAVNGMVYVRGFPYDYALWRQLGAVGWDYDEVLPYFRKAERYAAGADAWHGGEGPLGVEATRWRTPLGDAFIAAAGEVGIPRNDDHAAGSHGGVGYHHLTTWRGRRSSTWQTYLAPNCNRPNLTIVSEAFVERVTFDGRRATGVVYERHGEHITAQAGAEVIVSAGALHSPQLLQRSGIGPGDLLVEHGIPLVHDLPGVGANLMDHLQAGRSFRVDSPHTVNAMMASRAKMLGAGLRYLASGSGPLALGASLVGGYVKSRAGLEAPDLQIGFSPFLIDPASPSGLASGSGFQLSAYHLRPESRGHVRIASADPRVEGKIVFNSLSSGEDRTVLRAGLRLLGRIAAAAPLRALGVAEVTPDLTGEDDDALDAHIDRVAGTALHYSGTARMGSDACAVVDPELRVHGVEGLRVIDASVMPTVTSGNTNAATIMIGEKGAAHILGTRA</sequence>
<name>A0A0B1ZFI0_9SPHN</name>
<feature type="domain" description="Glucose-methanol-choline oxidoreductase N-terminal" evidence="7">
    <location>
        <begin position="85"/>
        <end position="108"/>
    </location>
</feature>
<dbReference type="PANTHER" id="PTHR11552:SF147">
    <property type="entry name" value="CHOLINE DEHYDROGENASE, MITOCHONDRIAL"/>
    <property type="match status" value="1"/>
</dbReference>
<dbReference type="PIRSF" id="PIRSF000137">
    <property type="entry name" value="Alcohol_oxidase"/>
    <property type="match status" value="1"/>
</dbReference>
<dbReference type="Proteomes" id="UP000031057">
    <property type="component" value="Unassembled WGS sequence"/>
</dbReference>
<dbReference type="InterPro" id="IPR007867">
    <property type="entry name" value="GMC_OxRtase_C"/>
</dbReference>
<evidence type="ECO:0000256" key="6">
    <source>
        <dbReference type="RuleBase" id="RU003968"/>
    </source>
</evidence>
<dbReference type="Pfam" id="PF00732">
    <property type="entry name" value="GMC_oxred_N"/>
    <property type="match status" value="1"/>
</dbReference>
<dbReference type="InterPro" id="IPR000172">
    <property type="entry name" value="GMC_OxRdtase_N"/>
</dbReference>
<keyword evidence="4 5" id="KW-0274">FAD</keyword>
<evidence type="ECO:0000259" key="8">
    <source>
        <dbReference type="PROSITE" id="PS00624"/>
    </source>
</evidence>
<dbReference type="PANTHER" id="PTHR11552">
    <property type="entry name" value="GLUCOSE-METHANOL-CHOLINE GMC OXIDOREDUCTASE"/>
    <property type="match status" value="1"/>
</dbReference>
<dbReference type="OrthoDB" id="9785276at2"/>
<comment type="caution">
    <text evidence="9">The sequence shown here is derived from an EMBL/GenBank/DDBJ whole genome shotgun (WGS) entry which is preliminary data.</text>
</comment>
<evidence type="ECO:0000313" key="9">
    <source>
        <dbReference type="EMBL" id="KHK89836.1"/>
    </source>
</evidence>
<dbReference type="RefSeq" id="WP_039287231.1">
    <property type="nucleotide sequence ID" value="NZ_JTDI01000006.1"/>
</dbReference>
<dbReference type="InterPro" id="IPR012132">
    <property type="entry name" value="GMC_OxRdtase"/>
</dbReference>
<evidence type="ECO:0000259" key="7">
    <source>
        <dbReference type="PROSITE" id="PS00623"/>
    </source>
</evidence>
<comment type="similarity">
    <text evidence="2 6">Belongs to the GMC oxidoreductase family.</text>
</comment>
<comment type="cofactor">
    <cofactor evidence="1 5">
        <name>FAD</name>
        <dbReference type="ChEBI" id="CHEBI:57692"/>
    </cofactor>
</comment>
<evidence type="ECO:0000256" key="1">
    <source>
        <dbReference type="ARBA" id="ARBA00001974"/>
    </source>
</evidence>
<organism evidence="9 10">
    <name type="scientific">Novosphingobium malaysiense</name>
    <dbReference type="NCBI Taxonomy" id="1348853"/>
    <lineage>
        <taxon>Bacteria</taxon>
        <taxon>Pseudomonadati</taxon>
        <taxon>Pseudomonadota</taxon>
        <taxon>Alphaproteobacteria</taxon>
        <taxon>Sphingomonadales</taxon>
        <taxon>Sphingomonadaceae</taxon>
        <taxon>Novosphingobium</taxon>
    </lineage>
</organism>
<dbReference type="PROSITE" id="PS00624">
    <property type="entry name" value="GMC_OXRED_2"/>
    <property type="match status" value="1"/>
</dbReference>
<dbReference type="PROSITE" id="PS00623">
    <property type="entry name" value="GMC_OXRED_1"/>
    <property type="match status" value="1"/>
</dbReference>
<dbReference type="GO" id="GO:0016614">
    <property type="term" value="F:oxidoreductase activity, acting on CH-OH group of donors"/>
    <property type="evidence" value="ECO:0007669"/>
    <property type="project" value="InterPro"/>
</dbReference>
<dbReference type="InterPro" id="IPR036188">
    <property type="entry name" value="FAD/NAD-bd_sf"/>
</dbReference>
<dbReference type="Gene3D" id="3.30.560.10">
    <property type="entry name" value="Glucose Oxidase, domain 3"/>
    <property type="match status" value="1"/>
</dbReference>
<dbReference type="EMBL" id="JTDI01000006">
    <property type="protein sequence ID" value="KHK89836.1"/>
    <property type="molecule type" value="Genomic_DNA"/>
</dbReference>
<dbReference type="SUPFAM" id="SSF51905">
    <property type="entry name" value="FAD/NAD(P)-binding domain"/>
    <property type="match status" value="1"/>
</dbReference>
<dbReference type="AlphaFoldDB" id="A0A0B1ZFI0"/>
<evidence type="ECO:0000256" key="2">
    <source>
        <dbReference type="ARBA" id="ARBA00010790"/>
    </source>
</evidence>
<evidence type="ECO:0000313" key="10">
    <source>
        <dbReference type="Proteomes" id="UP000031057"/>
    </source>
</evidence>
<gene>
    <name evidence="9" type="ORF">LK12_18135</name>
</gene>
<evidence type="ECO:0000256" key="4">
    <source>
        <dbReference type="ARBA" id="ARBA00022827"/>
    </source>
</evidence>
<proteinExistence type="inferred from homology"/>
<dbReference type="SUPFAM" id="SSF54373">
    <property type="entry name" value="FAD-linked reductases, C-terminal domain"/>
    <property type="match status" value="1"/>
</dbReference>
<feature type="binding site" evidence="5">
    <location>
        <begin position="95"/>
        <end position="98"/>
    </location>
    <ligand>
        <name>FAD</name>
        <dbReference type="ChEBI" id="CHEBI:57692"/>
    </ligand>
</feature>
<evidence type="ECO:0000256" key="3">
    <source>
        <dbReference type="ARBA" id="ARBA00022630"/>
    </source>
</evidence>
<keyword evidence="3 6" id="KW-0285">Flavoprotein</keyword>
<reference evidence="9 10" key="1">
    <citation type="submission" date="2014-10" db="EMBL/GenBank/DDBJ databases">
        <title>Genome sequence of Novosphingobium malaysiense MUSC 273(T).</title>
        <authorList>
            <person name="Lee L.-H."/>
        </authorList>
    </citation>
    <scope>NUCLEOTIDE SEQUENCE [LARGE SCALE GENOMIC DNA]</scope>
    <source>
        <strain evidence="9 10">MUSC 273</strain>
    </source>
</reference>
<dbReference type="Pfam" id="PF05199">
    <property type="entry name" value="GMC_oxred_C"/>
    <property type="match status" value="1"/>
</dbReference>
<accession>A0A0B1ZFI0</accession>
<keyword evidence="10" id="KW-1185">Reference proteome</keyword>